<proteinExistence type="predicted"/>
<dbReference type="InterPro" id="IPR006357">
    <property type="entry name" value="HAD-SF_hydro_IIA"/>
</dbReference>
<dbReference type="GO" id="GO:0016791">
    <property type="term" value="F:phosphatase activity"/>
    <property type="evidence" value="ECO:0007669"/>
    <property type="project" value="InterPro"/>
</dbReference>
<feature type="active site" description="Proton donor" evidence="2">
    <location>
        <position position="58"/>
    </location>
</feature>
<dbReference type="GO" id="GO:0046872">
    <property type="term" value="F:metal ion binding"/>
    <property type="evidence" value="ECO:0007669"/>
    <property type="project" value="UniProtKB-KW"/>
</dbReference>
<dbReference type="Proteomes" id="UP001165160">
    <property type="component" value="Unassembled WGS sequence"/>
</dbReference>
<dbReference type="GO" id="GO:0005737">
    <property type="term" value="C:cytoplasm"/>
    <property type="evidence" value="ECO:0007669"/>
    <property type="project" value="TreeGrafter"/>
</dbReference>
<gene>
    <name evidence="5" type="ORF">TrVE_jg5844</name>
</gene>
<dbReference type="Pfam" id="PF13344">
    <property type="entry name" value="Hydrolase_6"/>
    <property type="match status" value="1"/>
</dbReference>
<evidence type="ECO:0000256" key="1">
    <source>
        <dbReference type="ARBA" id="ARBA00022801"/>
    </source>
</evidence>
<feature type="binding site" evidence="3">
    <location>
        <position position="253"/>
    </location>
    <ligand>
        <name>substrate</name>
    </ligand>
</feature>
<dbReference type="Pfam" id="PF13242">
    <property type="entry name" value="Hydrolase_like"/>
    <property type="match status" value="1"/>
</dbReference>
<dbReference type="SUPFAM" id="SSF56784">
    <property type="entry name" value="HAD-like"/>
    <property type="match status" value="1"/>
</dbReference>
<feature type="active site" description="Nucleophile" evidence="2">
    <location>
        <position position="56"/>
    </location>
</feature>
<dbReference type="InterPro" id="IPR023214">
    <property type="entry name" value="HAD_sf"/>
</dbReference>
<dbReference type="InterPro" id="IPR006349">
    <property type="entry name" value="PGP_euk"/>
</dbReference>
<dbReference type="AlphaFoldDB" id="A0A9W7C3F2"/>
<keyword evidence="6" id="KW-1185">Reference proteome</keyword>
<dbReference type="InterPro" id="IPR036412">
    <property type="entry name" value="HAD-like_sf"/>
</dbReference>
<dbReference type="NCBIfam" id="TIGR01460">
    <property type="entry name" value="HAD-SF-IIA"/>
    <property type="match status" value="1"/>
</dbReference>
<comment type="cofactor">
    <cofactor evidence="4">
        <name>Mg(2+)</name>
        <dbReference type="ChEBI" id="CHEBI:18420"/>
    </cofactor>
    <text evidence="4">Divalent metal ions. Mg(2+) is the most effective.</text>
</comment>
<feature type="binding site" evidence="4">
    <location>
        <position position="58"/>
    </location>
    <ligand>
        <name>Mg(2+)</name>
        <dbReference type="ChEBI" id="CHEBI:18420"/>
    </ligand>
</feature>
<dbReference type="PIRSF" id="PIRSF000915">
    <property type="entry name" value="PGP-type_phosphatase"/>
    <property type="match status" value="1"/>
</dbReference>
<evidence type="ECO:0000256" key="4">
    <source>
        <dbReference type="PIRSR" id="PIRSR000915-3"/>
    </source>
</evidence>
<dbReference type="Gene3D" id="3.40.50.1000">
    <property type="entry name" value="HAD superfamily/HAD-like"/>
    <property type="match status" value="2"/>
</dbReference>
<comment type="caution">
    <text evidence="5">The sequence shown here is derived from an EMBL/GenBank/DDBJ whole genome shotgun (WGS) entry which is preliminary data.</text>
</comment>
<keyword evidence="4" id="KW-0460">Magnesium</keyword>
<evidence type="ECO:0000256" key="3">
    <source>
        <dbReference type="PIRSR" id="PIRSR000915-2"/>
    </source>
</evidence>
<accession>A0A9W7C3F2</accession>
<feature type="binding site" evidence="4">
    <location>
        <position position="278"/>
    </location>
    <ligand>
        <name>Mg(2+)</name>
        <dbReference type="ChEBI" id="CHEBI:18420"/>
    </ligand>
</feature>
<keyword evidence="1" id="KW-0378">Hydrolase</keyword>
<name>A0A9W7C3F2_9STRA</name>
<evidence type="ECO:0000313" key="5">
    <source>
        <dbReference type="EMBL" id="GMH98527.1"/>
    </source>
</evidence>
<dbReference type="NCBIfam" id="TIGR01452">
    <property type="entry name" value="PGP_euk"/>
    <property type="match status" value="1"/>
</dbReference>
<evidence type="ECO:0008006" key="7">
    <source>
        <dbReference type="Google" id="ProtNLM"/>
    </source>
</evidence>
<evidence type="ECO:0000256" key="2">
    <source>
        <dbReference type="PIRSR" id="PIRSR000915-1"/>
    </source>
</evidence>
<keyword evidence="4" id="KW-0479">Metal-binding</keyword>
<feature type="binding site" evidence="4">
    <location>
        <position position="56"/>
    </location>
    <ligand>
        <name>Mg(2+)</name>
        <dbReference type="ChEBI" id="CHEBI:18420"/>
    </ligand>
</feature>
<dbReference type="PANTHER" id="PTHR19288">
    <property type="entry name" value="4-NITROPHENYLPHOSPHATASE-RELATED"/>
    <property type="match status" value="1"/>
</dbReference>
<reference evidence="6" key="1">
    <citation type="journal article" date="2023" name="Commun. Biol.">
        <title>Genome analysis of Parmales, the sister group of diatoms, reveals the evolutionary specialization of diatoms from phago-mixotrophs to photoautotrophs.</title>
        <authorList>
            <person name="Ban H."/>
            <person name="Sato S."/>
            <person name="Yoshikawa S."/>
            <person name="Yamada K."/>
            <person name="Nakamura Y."/>
            <person name="Ichinomiya M."/>
            <person name="Sato N."/>
            <person name="Blanc-Mathieu R."/>
            <person name="Endo H."/>
            <person name="Kuwata A."/>
            <person name="Ogata H."/>
        </authorList>
    </citation>
    <scope>NUCLEOTIDE SEQUENCE [LARGE SCALE GENOMIC DNA]</scope>
    <source>
        <strain evidence="6">NIES 3699</strain>
    </source>
</reference>
<protein>
    <recommendedName>
        <fullName evidence="7">Phosphoglycolate phosphatase</fullName>
    </recommendedName>
</protein>
<evidence type="ECO:0000313" key="6">
    <source>
        <dbReference type="Proteomes" id="UP001165160"/>
    </source>
</evidence>
<sequence>MKMATTAATTLLASINRNLAAISSHSFPGPAPTICSTSSSVASHFASKDYQSFLFDCDGVVYRVSDKIPGATESIQWLQSQGKRCLFVTNSSGRDRESMRAKLSTVLGMELETDQMVPSCFTAASFIKDNHPNVKKALVIGDAGVVSELEKIGVECIGGPADHGKTAAWDEADIENYEIDPDVGAVVVGMCTNFTYGMVAKANLYLLNPDVVFVSTNQDPYDVLRNGRPQPAAGVMVRALEAVAERPATNVGKPSKYLGEMLKEKLGVDPAKAVFVGDRLDTDIEFGLNNGVDTALVLSGCSTGEVVKDLYAKASRGEEATLPTVIIPHIGLFNGGLSSDEEERMSKL</sequence>
<organism evidence="5 6">
    <name type="scientific">Triparma verrucosa</name>
    <dbReference type="NCBI Taxonomy" id="1606542"/>
    <lineage>
        <taxon>Eukaryota</taxon>
        <taxon>Sar</taxon>
        <taxon>Stramenopiles</taxon>
        <taxon>Ochrophyta</taxon>
        <taxon>Bolidophyceae</taxon>
        <taxon>Parmales</taxon>
        <taxon>Triparmaceae</taxon>
        <taxon>Triparma</taxon>
    </lineage>
</organism>
<dbReference type="EMBL" id="BRXX01000220">
    <property type="protein sequence ID" value="GMH98527.1"/>
    <property type="molecule type" value="Genomic_DNA"/>
</dbReference>
<dbReference type="PANTHER" id="PTHR19288:SF46">
    <property type="entry name" value="HALOACID DEHALOGENASE-LIKE HYDROLASE DOMAIN-CONTAINING PROTEIN 2"/>
    <property type="match status" value="1"/>
</dbReference>